<organism evidence="1 2">
    <name type="scientific">Cylindrodendrum hubeiense</name>
    <dbReference type="NCBI Taxonomy" id="595255"/>
    <lineage>
        <taxon>Eukaryota</taxon>
        <taxon>Fungi</taxon>
        <taxon>Dikarya</taxon>
        <taxon>Ascomycota</taxon>
        <taxon>Pezizomycotina</taxon>
        <taxon>Sordariomycetes</taxon>
        <taxon>Hypocreomycetidae</taxon>
        <taxon>Hypocreales</taxon>
        <taxon>Nectriaceae</taxon>
        <taxon>Cylindrodendrum</taxon>
    </lineage>
</organism>
<reference evidence="1" key="1">
    <citation type="submission" date="2020-03" db="EMBL/GenBank/DDBJ databases">
        <title>Draft Genome Sequence of Cylindrodendrum hubeiense.</title>
        <authorList>
            <person name="Buettner E."/>
            <person name="Kellner H."/>
        </authorList>
    </citation>
    <scope>NUCLEOTIDE SEQUENCE</scope>
    <source>
        <strain evidence="1">IHI 201604</strain>
    </source>
</reference>
<evidence type="ECO:0000313" key="2">
    <source>
        <dbReference type="Proteomes" id="UP000722485"/>
    </source>
</evidence>
<dbReference type="OrthoDB" id="2548233at2759"/>
<accession>A0A9P5HIB3</accession>
<dbReference type="AlphaFoldDB" id="A0A9P5HIB3"/>
<gene>
    <name evidence="1" type="ORF">G7Z17_g2687</name>
</gene>
<dbReference type="Gene3D" id="3.30.559.30">
    <property type="entry name" value="Nonribosomal peptide synthetase, condensation domain"/>
    <property type="match status" value="1"/>
</dbReference>
<comment type="caution">
    <text evidence="1">The sequence shown here is derived from an EMBL/GenBank/DDBJ whole genome shotgun (WGS) entry which is preliminary data.</text>
</comment>
<sequence>MLAQPETASSAGGRFWTIAQHIQGVWASVAQRHDVAAANELRRPATGFIVQNVMSDMNRPPSEMKLYLNYVSDPAGSKQFKGVYEIEDNKQTRLTLERYQLVTEERTPKLSCRSHSWNEQLTLSIAFNIRRHEKSEVQDILDQWKLVVEQHC</sequence>
<evidence type="ECO:0000313" key="1">
    <source>
        <dbReference type="EMBL" id="KAF7554722.1"/>
    </source>
</evidence>
<keyword evidence="2" id="KW-1185">Reference proteome</keyword>
<proteinExistence type="predicted"/>
<dbReference type="EMBL" id="JAANBB010000029">
    <property type="protein sequence ID" value="KAF7554722.1"/>
    <property type="molecule type" value="Genomic_DNA"/>
</dbReference>
<dbReference type="Proteomes" id="UP000722485">
    <property type="component" value="Unassembled WGS sequence"/>
</dbReference>
<name>A0A9P5HIB3_9HYPO</name>
<protein>
    <submittedName>
        <fullName evidence="1">Uncharacterized protein</fullName>
    </submittedName>
</protein>